<evidence type="ECO:0000313" key="2">
    <source>
        <dbReference type="Proteomes" id="UP000194141"/>
    </source>
</evidence>
<dbReference type="RefSeq" id="WP_086033853.1">
    <property type="nucleotide sequence ID" value="NZ_MDSU01000018.1"/>
</dbReference>
<protein>
    <recommendedName>
        <fullName evidence="3">Mobile element protein</fullName>
    </recommendedName>
</protein>
<dbReference type="EMBL" id="MDSU01000018">
    <property type="protein sequence ID" value="OSS41612.1"/>
    <property type="molecule type" value="Genomic_DNA"/>
</dbReference>
<keyword evidence="2" id="KW-1185">Reference proteome</keyword>
<organism evidence="1 2">
    <name type="scientific">Desulfurella amilsii</name>
    <dbReference type="NCBI Taxonomy" id="1562698"/>
    <lineage>
        <taxon>Bacteria</taxon>
        <taxon>Pseudomonadati</taxon>
        <taxon>Campylobacterota</taxon>
        <taxon>Desulfurellia</taxon>
        <taxon>Desulfurellales</taxon>
        <taxon>Desulfurellaceae</taxon>
        <taxon>Desulfurella</taxon>
    </lineage>
</organism>
<evidence type="ECO:0008006" key="3">
    <source>
        <dbReference type="Google" id="ProtNLM"/>
    </source>
</evidence>
<gene>
    <name evidence="1" type="ORF">DESAMIL20_1165</name>
</gene>
<reference evidence="1 2" key="1">
    <citation type="journal article" date="2017" name="Front. Microbiol.">
        <title>Genome Sequence of Desulfurella amilsii Strain TR1 and Comparative Genomics of Desulfurellaceae Family.</title>
        <authorList>
            <person name="Florentino A.P."/>
            <person name="Stams A.J."/>
            <person name="Sanchez-Andrea I."/>
        </authorList>
    </citation>
    <scope>NUCLEOTIDE SEQUENCE [LARGE SCALE GENOMIC DNA]</scope>
    <source>
        <strain evidence="1 2">TR1</strain>
    </source>
</reference>
<name>A0A1X4XVP7_9BACT</name>
<dbReference type="OrthoDB" id="5419903at2"/>
<dbReference type="Proteomes" id="UP000194141">
    <property type="component" value="Unassembled WGS sequence"/>
</dbReference>
<accession>A0A1X4XVP7</accession>
<dbReference type="AlphaFoldDB" id="A0A1X4XVP7"/>
<sequence length="70" mass="8217">MDVLLSTAFEHISQNALYRISDKLLLHKDQIESLRSAKVKTAFEEKLKSIIESKRLKRYDKALEQISRLK</sequence>
<comment type="caution">
    <text evidence="1">The sequence shown here is derived from an EMBL/GenBank/DDBJ whole genome shotgun (WGS) entry which is preliminary data.</text>
</comment>
<dbReference type="STRING" id="1562698.DESAMIL20_1165"/>
<proteinExistence type="predicted"/>
<evidence type="ECO:0000313" key="1">
    <source>
        <dbReference type="EMBL" id="OSS41612.1"/>
    </source>
</evidence>